<dbReference type="OrthoDB" id="676979at2759"/>
<dbReference type="GO" id="GO:0005524">
    <property type="term" value="F:ATP binding"/>
    <property type="evidence" value="ECO:0007669"/>
    <property type="project" value="InterPro"/>
</dbReference>
<dbReference type="InterPro" id="IPR011009">
    <property type="entry name" value="Kinase-like_dom_sf"/>
</dbReference>
<dbReference type="Proteomes" id="UP000799757">
    <property type="component" value="Unassembled WGS sequence"/>
</dbReference>
<gene>
    <name evidence="2" type="ORF">K505DRAFT_358704</name>
</gene>
<dbReference type="GO" id="GO:0004672">
    <property type="term" value="F:protein kinase activity"/>
    <property type="evidence" value="ECO:0007669"/>
    <property type="project" value="InterPro"/>
</dbReference>
<evidence type="ECO:0000259" key="1">
    <source>
        <dbReference type="PROSITE" id="PS50011"/>
    </source>
</evidence>
<dbReference type="InterPro" id="IPR000719">
    <property type="entry name" value="Prot_kinase_dom"/>
</dbReference>
<protein>
    <recommendedName>
        <fullName evidence="1">Protein kinase domain-containing protein</fullName>
    </recommendedName>
</protein>
<dbReference type="AlphaFoldDB" id="A0A6A6XKR1"/>
<organism evidence="2 3">
    <name type="scientific">Melanomma pulvis-pyrius CBS 109.77</name>
    <dbReference type="NCBI Taxonomy" id="1314802"/>
    <lineage>
        <taxon>Eukaryota</taxon>
        <taxon>Fungi</taxon>
        <taxon>Dikarya</taxon>
        <taxon>Ascomycota</taxon>
        <taxon>Pezizomycotina</taxon>
        <taxon>Dothideomycetes</taxon>
        <taxon>Pleosporomycetidae</taxon>
        <taxon>Pleosporales</taxon>
        <taxon>Melanommataceae</taxon>
        <taxon>Melanomma</taxon>
    </lineage>
</organism>
<dbReference type="Pfam" id="PF00069">
    <property type="entry name" value="Pkinase"/>
    <property type="match status" value="1"/>
</dbReference>
<accession>A0A6A6XKR1</accession>
<reference evidence="2" key="1">
    <citation type="journal article" date="2020" name="Stud. Mycol.">
        <title>101 Dothideomycetes genomes: a test case for predicting lifestyles and emergence of pathogens.</title>
        <authorList>
            <person name="Haridas S."/>
            <person name="Albert R."/>
            <person name="Binder M."/>
            <person name="Bloem J."/>
            <person name="Labutti K."/>
            <person name="Salamov A."/>
            <person name="Andreopoulos B."/>
            <person name="Baker S."/>
            <person name="Barry K."/>
            <person name="Bills G."/>
            <person name="Bluhm B."/>
            <person name="Cannon C."/>
            <person name="Castanera R."/>
            <person name="Culley D."/>
            <person name="Daum C."/>
            <person name="Ezra D."/>
            <person name="Gonzalez J."/>
            <person name="Henrissat B."/>
            <person name="Kuo A."/>
            <person name="Liang C."/>
            <person name="Lipzen A."/>
            <person name="Lutzoni F."/>
            <person name="Magnuson J."/>
            <person name="Mondo S."/>
            <person name="Nolan M."/>
            <person name="Ohm R."/>
            <person name="Pangilinan J."/>
            <person name="Park H.-J."/>
            <person name="Ramirez L."/>
            <person name="Alfaro M."/>
            <person name="Sun H."/>
            <person name="Tritt A."/>
            <person name="Yoshinaga Y."/>
            <person name="Zwiers L.-H."/>
            <person name="Turgeon B."/>
            <person name="Goodwin S."/>
            <person name="Spatafora J."/>
            <person name="Crous P."/>
            <person name="Grigoriev I."/>
        </authorList>
    </citation>
    <scope>NUCLEOTIDE SEQUENCE</scope>
    <source>
        <strain evidence="2">CBS 109.77</strain>
    </source>
</reference>
<evidence type="ECO:0000313" key="2">
    <source>
        <dbReference type="EMBL" id="KAF2797120.1"/>
    </source>
</evidence>
<keyword evidence="3" id="KW-1185">Reference proteome</keyword>
<dbReference type="EMBL" id="MU001814">
    <property type="protein sequence ID" value="KAF2797120.1"/>
    <property type="molecule type" value="Genomic_DNA"/>
</dbReference>
<feature type="domain" description="Protein kinase" evidence="1">
    <location>
        <begin position="23"/>
        <end position="343"/>
    </location>
</feature>
<proteinExistence type="predicted"/>
<dbReference type="Gene3D" id="1.10.510.10">
    <property type="entry name" value="Transferase(Phosphotransferase) domain 1"/>
    <property type="match status" value="1"/>
</dbReference>
<dbReference type="PROSITE" id="PS50011">
    <property type="entry name" value="PROTEIN_KINASE_DOM"/>
    <property type="match status" value="1"/>
</dbReference>
<dbReference type="SMART" id="SM00220">
    <property type="entry name" value="S_TKc"/>
    <property type="match status" value="1"/>
</dbReference>
<sequence>MANILITDRYLSTPFPDSANSLYVLVQQAGSGSQGTVYFCLPRASIPAVLPRTAEDFSTLRAQLVAVKVVLNLEKCEAQENRRQILDHLKNDEAAGTTPTKYVLPRILTTHLVPLDESRPWYTMSAVYGCTVAQVLEQSLPLFRPSLPPALVAHIFLEIHAALTFLHGKDISHMDIHTHNVMLETSGELHVPGFPNVLLVDFGFVRERSLIPPCPDVSRLVKLIGETTGDSRRVQDLWRGECSSAALVELDRWYLEVDDAWASEVFCDGVFVLADGSTLESVMIKWGGIVEGALREKAGLEKGMEGVLGEMLRETEKGVGEEVISEALEREGLGAGEGLWHGG</sequence>
<evidence type="ECO:0000313" key="3">
    <source>
        <dbReference type="Proteomes" id="UP000799757"/>
    </source>
</evidence>
<dbReference type="SUPFAM" id="SSF56112">
    <property type="entry name" value="Protein kinase-like (PK-like)"/>
    <property type="match status" value="1"/>
</dbReference>
<name>A0A6A6XKR1_9PLEO</name>